<feature type="compositionally biased region" description="Polar residues" evidence="1">
    <location>
        <begin position="76"/>
        <end position="89"/>
    </location>
</feature>
<dbReference type="OrthoDB" id="4488506at2759"/>
<evidence type="ECO:0000256" key="1">
    <source>
        <dbReference type="SAM" id="MobiDB-lite"/>
    </source>
</evidence>
<name>A0A0U5GA11_ASPCI</name>
<dbReference type="Proteomes" id="UP000054771">
    <property type="component" value="Unassembled WGS sequence"/>
</dbReference>
<dbReference type="OMA" id="QRIQHKQ"/>
<organism evidence="2 3">
    <name type="scientific">Aspergillus calidoustus</name>
    <dbReference type="NCBI Taxonomy" id="454130"/>
    <lineage>
        <taxon>Eukaryota</taxon>
        <taxon>Fungi</taxon>
        <taxon>Dikarya</taxon>
        <taxon>Ascomycota</taxon>
        <taxon>Pezizomycotina</taxon>
        <taxon>Eurotiomycetes</taxon>
        <taxon>Eurotiomycetidae</taxon>
        <taxon>Eurotiales</taxon>
        <taxon>Aspergillaceae</taxon>
        <taxon>Aspergillus</taxon>
        <taxon>Aspergillus subgen. Nidulantes</taxon>
    </lineage>
</organism>
<evidence type="ECO:0000313" key="3">
    <source>
        <dbReference type="Proteomes" id="UP000054771"/>
    </source>
</evidence>
<reference evidence="3" key="1">
    <citation type="journal article" date="2016" name="Genome Announc.">
        <title>Draft genome sequences of fungus Aspergillus calidoustus.</title>
        <authorList>
            <person name="Horn F."/>
            <person name="Linde J."/>
            <person name="Mattern D.J."/>
            <person name="Walther G."/>
            <person name="Guthke R."/>
            <person name="Scherlach K."/>
            <person name="Martin K."/>
            <person name="Brakhage A.A."/>
            <person name="Petzke L."/>
            <person name="Valiante V."/>
        </authorList>
    </citation>
    <scope>NUCLEOTIDE SEQUENCE [LARGE SCALE GENOMIC DNA]</scope>
    <source>
        <strain evidence="3">SF006504</strain>
    </source>
</reference>
<feature type="region of interest" description="Disordered" evidence="1">
    <location>
        <begin position="1"/>
        <end position="21"/>
    </location>
</feature>
<dbReference type="EMBL" id="CDMC01000011">
    <property type="protein sequence ID" value="CEL08435.1"/>
    <property type="molecule type" value="Genomic_DNA"/>
</dbReference>
<dbReference type="AlphaFoldDB" id="A0A0U5GA11"/>
<gene>
    <name evidence="2" type="ORF">ASPCAL11585</name>
</gene>
<evidence type="ECO:0000313" key="2">
    <source>
        <dbReference type="EMBL" id="CEL08435.1"/>
    </source>
</evidence>
<protein>
    <submittedName>
        <fullName evidence="2">Uncharacterized protein</fullName>
    </submittedName>
</protein>
<sequence>MTGERQDQGEPNVEDPESVEAEAIRYRDALRLLVETIRKNHPDEAPGLIDRIQRTGSIPEATQLLLQLSEKKDASETQGQGSPGSNAQQ</sequence>
<proteinExistence type="predicted"/>
<keyword evidence="3" id="KW-1185">Reference proteome</keyword>
<feature type="region of interest" description="Disordered" evidence="1">
    <location>
        <begin position="67"/>
        <end position="89"/>
    </location>
</feature>
<accession>A0A0U5GA11</accession>